<dbReference type="InterPro" id="IPR050257">
    <property type="entry name" value="eL8/uL1-like"/>
</dbReference>
<evidence type="ECO:0000256" key="1">
    <source>
        <dbReference type="SAM" id="MobiDB-lite"/>
    </source>
</evidence>
<evidence type="ECO:0000313" key="2">
    <source>
        <dbReference type="EMBL" id="GIX85713.1"/>
    </source>
</evidence>
<gene>
    <name evidence="2" type="primary">Rsl1d1</name>
    <name evidence="2" type="ORF">CEXT_814131</name>
</gene>
<dbReference type="InterPro" id="IPR028364">
    <property type="entry name" value="Ribosomal_uL1/biogenesis"/>
</dbReference>
<dbReference type="EMBL" id="BPLR01021087">
    <property type="protein sequence ID" value="GIX85713.1"/>
    <property type="molecule type" value="Genomic_DNA"/>
</dbReference>
<dbReference type="Gene3D" id="3.30.190.20">
    <property type="match status" value="1"/>
</dbReference>
<dbReference type="Pfam" id="PF00687">
    <property type="entry name" value="Ribosomal_L1"/>
    <property type="match status" value="1"/>
</dbReference>
<dbReference type="Gene3D" id="3.40.50.790">
    <property type="match status" value="1"/>
</dbReference>
<feature type="region of interest" description="Disordered" evidence="1">
    <location>
        <begin position="317"/>
        <end position="361"/>
    </location>
</feature>
<dbReference type="SUPFAM" id="SSF56808">
    <property type="entry name" value="Ribosomal protein L1"/>
    <property type="match status" value="1"/>
</dbReference>
<dbReference type="InterPro" id="IPR016095">
    <property type="entry name" value="Ribosomal_uL1_3-a/b-sand"/>
</dbReference>
<dbReference type="GO" id="GO:0003723">
    <property type="term" value="F:RNA binding"/>
    <property type="evidence" value="ECO:0007669"/>
    <property type="project" value="InterPro"/>
</dbReference>
<dbReference type="InterPro" id="IPR023674">
    <property type="entry name" value="Ribosomal_uL1-like"/>
</dbReference>
<organism evidence="2 3">
    <name type="scientific">Caerostris extrusa</name>
    <name type="common">Bark spider</name>
    <name type="synonym">Caerostris bankana</name>
    <dbReference type="NCBI Taxonomy" id="172846"/>
    <lineage>
        <taxon>Eukaryota</taxon>
        <taxon>Metazoa</taxon>
        <taxon>Ecdysozoa</taxon>
        <taxon>Arthropoda</taxon>
        <taxon>Chelicerata</taxon>
        <taxon>Arachnida</taxon>
        <taxon>Araneae</taxon>
        <taxon>Araneomorphae</taxon>
        <taxon>Entelegynae</taxon>
        <taxon>Araneoidea</taxon>
        <taxon>Araneidae</taxon>
        <taxon>Caerostris</taxon>
    </lineage>
</organism>
<dbReference type="Proteomes" id="UP001054945">
    <property type="component" value="Unassembled WGS sequence"/>
</dbReference>
<dbReference type="AlphaFoldDB" id="A0AAV4NPK4"/>
<feature type="compositionally biased region" description="Basic and acidic residues" evidence="1">
    <location>
        <begin position="325"/>
        <end position="352"/>
    </location>
</feature>
<accession>A0AAV4NPK4</accession>
<protein>
    <submittedName>
        <fullName evidence="2">Ribosomal L1 domain-containing protein 1</fullName>
    </submittedName>
</protein>
<reference evidence="2 3" key="1">
    <citation type="submission" date="2021-06" db="EMBL/GenBank/DDBJ databases">
        <title>Caerostris extrusa draft genome.</title>
        <authorList>
            <person name="Kono N."/>
            <person name="Arakawa K."/>
        </authorList>
    </citation>
    <scope>NUCLEOTIDE SEQUENCE [LARGE SCALE GENOMIC DNA]</scope>
</reference>
<evidence type="ECO:0000313" key="3">
    <source>
        <dbReference type="Proteomes" id="UP001054945"/>
    </source>
</evidence>
<dbReference type="PANTHER" id="PTHR23105">
    <property type="entry name" value="RIBOSOMAL PROTEIN L7AE FAMILY MEMBER"/>
    <property type="match status" value="1"/>
</dbReference>
<sequence>MPQVNKKKINDDNKEFRKICKKKAITKAVDTLKALNQKFVESEMKKQLLLQEDSDTPVFLQLMLKKIPSKKSMKMITISLPHTLFKESSDICLITGDLNKNDRKADTEPDILHYKELLKTYGVMRVSEVIPLRVLRTEYKTFESRRHLAAAYDGFLADKKIAGVLPRALGTAFYQERKFPLQISLLKQRNLKKQIDEVLKKTQFLFSCRGNCHTVQVANLGMDNNTIIENIQASIDVLADKLPGKWNNILGLYLKTAKSKAIPIFVSFENPNDVKLKKRFQREKVKFQELSSMPGTKVNVFRDGRIIVKKVNEDEDDINVNESSPEQKDGKNMHKTAVDKTSVKRKKNQDSKKVKKVKKEL</sequence>
<proteinExistence type="predicted"/>
<dbReference type="CDD" id="cd00403">
    <property type="entry name" value="Ribosomal_L1"/>
    <property type="match status" value="1"/>
</dbReference>
<comment type="caution">
    <text evidence="2">The sequence shown here is derived from an EMBL/GenBank/DDBJ whole genome shotgun (WGS) entry which is preliminary data.</text>
</comment>
<keyword evidence="3" id="KW-1185">Reference proteome</keyword>
<name>A0AAV4NPK4_CAEEX</name>